<dbReference type="Proteomes" id="UP001596111">
    <property type="component" value="Unassembled WGS sequence"/>
</dbReference>
<evidence type="ECO:0000256" key="2">
    <source>
        <dbReference type="ARBA" id="ARBA00012662"/>
    </source>
</evidence>
<evidence type="ECO:0000313" key="9">
    <source>
        <dbReference type="EMBL" id="MFC5581090.1"/>
    </source>
</evidence>
<reference evidence="10" key="1">
    <citation type="journal article" date="2019" name="Int. J. Syst. Evol. Microbiol.">
        <title>The Global Catalogue of Microorganisms (GCM) 10K type strain sequencing project: providing services to taxonomists for standard genome sequencing and annotation.</title>
        <authorList>
            <consortium name="The Broad Institute Genomics Platform"/>
            <consortium name="The Broad Institute Genome Sequencing Center for Infectious Disease"/>
            <person name="Wu L."/>
            <person name="Ma J."/>
        </authorList>
    </citation>
    <scope>NUCLEOTIDE SEQUENCE [LARGE SCALE GENOMIC DNA]</scope>
    <source>
        <strain evidence="10">CGMCC 1.13587</strain>
    </source>
</reference>
<dbReference type="SMART" id="SM00812">
    <property type="entry name" value="Alpha_L_fucos"/>
    <property type="match status" value="1"/>
</dbReference>
<dbReference type="Pfam" id="PF01120">
    <property type="entry name" value="Alpha_L_fucos"/>
    <property type="match status" value="1"/>
</dbReference>
<dbReference type="Pfam" id="PF16757">
    <property type="entry name" value="Fucosidase_C"/>
    <property type="match status" value="1"/>
</dbReference>
<evidence type="ECO:0000256" key="6">
    <source>
        <dbReference type="SAM" id="SignalP"/>
    </source>
</evidence>
<dbReference type="Gene3D" id="2.60.40.1180">
    <property type="entry name" value="Golgi alpha-mannosidase II"/>
    <property type="match status" value="1"/>
</dbReference>
<keyword evidence="3 6" id="KW-0732">Signal</keyword>
<keyword evidence="10" id="KW-1185">Reference proteome</keyword>
<evidence type="ECO:0000256" key="3">
    <source>
        <dbReference type="ARBA" id="ARBA00022729"/>
    </source>
</evidence>
<feature type="domain" description="Glycoside hydrolase family 29 N-terminal" evidence="7">
    <location>
        <begin position="66"/>
        <end position="428"/>
    </location>
</feature>
<name>A0ABW0SXV4_9GAMM</name>
<dbReference type="InterPro" id="IPR000933">
    <property type="entry name" value="Glyco_hydro_29"/>
</dbReference>
<dbReference type="PANTHER" id="PTHR10030:SF37">
    <property type="entry name" value="ALPHA-L-FUCOSIDASE-RELATED"/>
    <property type="match status" value="1"/>
</dbReference>
<dbReference type="InterPro" id="IPR013780">
    <property type="entry name" value="Glyco_hydro_b"/>
</dbReference>
<evidence type="ECO:0000259" key="8">
    <source>
        <dbReference type="Pfam" id="PF16757"/>
    </source>
</evidence>
<evidence type="ECO:0000313" key="10">
    <source>
        <dbReference type="Proteomes" id="UP001596111"/>
    </source>
</evidence>
<feature type="domain" description="Alpha-L-fucosidase C-terminal" evidence="8">
    <location>
        <begin position="461"/>
        <end position="527"/>
    </location>
</feature>
<dbReference type="InterPro" id="IPR017853">
    <property type="entry name" value="GH"/>
</dbReference>
<keyword evidence="4 9" id="KW-0378">Hydrolase</keyword>
<proteinExistence type="inferred from homology"/>
<protein>
    <recommendedName>
        <fullName evidence="2">alpha-L-fucosidase</fullName>
        <ecNumber evidence="2">3.2.1.51</ecNumber>
    </recommendedName>
</protein>
<sequence length="573" mass="64200">MRRAWTRKMAVVASLWLGLATLCGSAVAADARPPDAATIEKQWVAANRPYDQVRRTILEQARKIAWQGPMQPDWQSLGGYRTPDWYRDAKFGIFIHWGVYSVAAYKGEWYPRHIYERTGEYSNYDRHQVATYGPMPRVGYKDLIPLFKAEHFDPQAWAGLFREAGARYVVPVAEHHDGFAMYDSKLSDWTAVKMGPHRDVIGELARAIRAQGMRLGLSSHRAEHDWFFDNGRTFDSDVNDPRYAALYGPAHALTSGKGEDGKDVDWTFVSDAYLDDWLARSVEIVQDYHPDLMYFDWWVGQPRFRGALAEFAAFYYNQAAARRQGVVLFYKLDNMRPGTGTMNIERGQAADIREQPWQTETSVSDDSWGYAEGDTYKSPDEVVHLLADVVSKNGNLLLNIGPKADGTIPAQTRHILQAVGQWLAANGEAIYGTRPWRRFGEGPTQVPAGTMQDTKTRPYTAEDFRFTTKGDRLYAIELGWPATRHAVAHSIGPAMRVKSVTLLATGKPVAFSQQADGLHMDLPAQPAGVHAYAYRIELESAVVFTGKSAAGKSTAARNQLPDALARREGSVSR</sequence>
<accession>A0ABW0SXV4</accession>
<comment type="similarity">
    <text evidence="1">Belongs to the glycosyl hydrolase 29 family.</text>
</comment>
<gene>
    <name evidence="9" type="ORF">ACFPPB_08210</name>
</gene>
<dbReference type="EC" id="3.2.1.51" evidence="2"/>
<dbReference type="PANTHER" id="PTHR10030">
    <property type="entry name" value="ALPHA-L-FUCOSIDASE"/>
    <property type="match status" value="1"/>
</dbReference>
<dbReference type="SUPFAM" id="SSF51445">
    <property type="entry name" value="(Trans)glycosidases"/>
    <property type="match status" value="1"/>
</dbReference>
<dbReference type="RefSeq" id="WP_377326188.1">
    <property type="nucleotide sequence ID" value="NZ_JBHSNG010000006.1"/>
</dbReference>
<evidence type="ECO:0000256" key="4">
    <source>
        <dbReference type="ARBA" id="ARBA00022801"/>
    </source>
</evidence>
<dbReference type="InterPro" id="IPR031919">
    <property type="entry name" value="Fucosidase_C"/>
</dbReference>
<feature type="chain" id="PRO_5047540210" description="alpha-L-fucosidase" evidence="6">
    <location>
        <begin position="29"/>
        <end position="573"/>
    </location>
</feature>
<evidence type="ECO:0000256" key="5">
    <source>
        <dbReference type="ARBA" id="ARBA00023295"/>
    </source>
</evidence>
<dbReference type="GO" id="GO:0004560">
    <property type="term" value="F:alpha-L-fucosidase activity"/>
    <property type="evidence" value="ECO:0007669"/>
    <property type="project" value="UniProtKB-EC"/>
</dbReference>
<organism evidence="9 10">
    <name type="scientific">Rhodanobacter terrae</name>
    <dbReference type="NCBI Taxonomy" id="418647"/>
    <lineage>
        <taxon>Bacteria</taxon>
        <taxon>Pseudomonadati</taxon>
        <taxon>Pseudomonadota</taxon>
        <taxon>Gammaproteobacteria</taxon>
        <taxon>Lysobacterales</taxon>
        <taxon>Rhodanobacteraceae</taxon>
        <taxon>Rhodanobacter</taxon>
    </lineage>
</organism>
<comment type="caution">
    <text evidence="9">The sequence shown here is derived from an EMBL/GenBank/DDBJ whole genome shotgun (WGS) entry which is preliminary data.</text>
</comment>
<dbReference type="EMBL" id="JBHSNG010000006">
    <property type="protein sequence ID" value="MFC5581090.1"/>
    <property type="molecule type" value="Genomic_DNA"/>
</dbReference>
<keyword evidence="5 9" id="KW-0326">Glycosidase</keyword>
<feature type="signal peptide" evidence="6">
    <location>
        <begin position="1"/>
        <end position="28"/>
    </location>
</feature>
<evidence type="ECO:0000259" key="7">
    <source>
        <dbReference type="Pfam" id="PF01120"/>
    </source>
</evidence>
<dbReference type="Gene3D" id="3.20.20.80">
    <property type="entry name" value="Glycosidases"/>
    <property type="match status" value="1"/>
</dbReference>
<evidence type="ECO:0000256" key="1">
    <source>
        <dbReference type="ARBA" id="ARBA00007951"/>
    </source>
</evidence>
<dbReference type="InterPro" id="IPR057739">
    <property type="entry name" value="Glyco_hydro_29_N"/>
</dbReference>